<gene>
    <name evidence="3" type="ORF">IDJ75_09540</name>
</gene>
<evidence type="ECO:0000256" key="2">
    <source>
        <dbReference type="SAM" id="Phobius"/>
    </source>
</evidence>
<keyword evidence="2" id="KW-1133">Transmembrane helix</keyword>
<organism evidence="3 4">
    <name type="scientific">Mucilaginibacter rigui</name>
    <dbReference type="NCBI Taxonomy" id="534635"/>
    <lineage>
        <taxon>Bacteria</taxon>
        <taxon>Pseudomonadati</taxon>
        <taxon>Bacteroidota</taxon>
        <taxon>Sphingobacteriia</taxon>
        <taxon>Sphingobacteriales</taxon>
        <taxon>Sphingobacteriaceae</taxon>
        <taxon>Mucilaginibacter</taxon>
    </lineage>
</organism>
<feature type="repeat" description="TPR" evidence="1">
    <location>
        <begin position="180"/>
        <end position="213"/>
    </location>
</feature>
<dbReference type="RefSeq" id="WP_191175389.1">
    <property type="nucleotide sequence ID" value="NZ_JACWMW010000002.1"/>
</dbReference>
<evidence type="ECO:0000313" key="3">
    <source>
        <dbReference type="EMBL" id="MBD1385518.1"/>
    </source>
</evidence>
<accession>A0ABR7X4M5</accession>
<dbReference type="SUPFAM" id="SSF48452">
    <property type="entry name" value="TPR-like"/>
    <property type="match status" value="1"/>
</dbReference>
<keyword evidence="2" id="KW-0812">Transmembrane</keyword>
<dbReference type="PROSITE" id="PS50005">
    <property type="entry name" value="TPR"/>
    <property type="match status" value="2"/>
</dbReference>
<proteinExistence type="predicted"/>
<dbReference type="Gene3D" id="1.25.40.10">
    <property type="entry name" value="Tetratricopeptide repeat domain"/>
    <property type="match status" value="1"/>
</dbReference>
<dbReference type="SMART" id="SM00028">
    <property type="entry name" value="TPR"/>
    <property type="match status" value="3"/>
</dbReference>
<keyword evidence="4" id="KW-1185">Reference proteome</keyword>
<feature type="transmembrane region" description="Helical" evidence="2">
    <location>
        <begin position="414"/>
        <end position="431"/>
    </location>
</feature>
<comment type="caution">
    <text evidence="3">The sequence shown here is derived from an EMBL/GenBank/DDBJ whole genome shotgun (WGS) entry which is preliminary data.</text>
</comment>
<dbReference type="Pfam" id="PF13424">
    <property type="entry name" value="TPR_12"/>
    <property type="match status" value="1"/>
</dbReference>
<name>A0ABR7X4M5_9SPHI</name>
<sequence>MTPKYLNQLQLKLLYIIAIWLILLIPLFTYGLNGDGRHVYRPGLFANLKDTVAANRVEAARAIYRVNCRKMNEADAMKSLDDMKQVARHLSDIKLECAIYDMRADYYSVNKGYNPKSTAYFNAAIAFAQAEQLQLETGIYQHRKANYYFLYKQNSAACRYYLLSEENLREVGFDNVPGIANIFSETANFYYTLGDFDNARGNLRLALKYQPNATRTRVNIMNTIGLTYRNNGQYSTAMGYFNNALKMAAAIKDTAWIAIARGNIGSVYFLQHQYKKARPLVEEDYRQSLKFDQKLNAAIALLRLVRINIDYGEIKLAALRLDTVDKILLTYRENVLTQRVQYYELKAEVNERLGSLTEAMQYRTISEKLRDSVARRDNITAIERVRLQWVIEKSREEFDALKRSAKVDSFKQNTIIVVLILLIIITVLIYNRQRLKAKKDKELLASEKLRVDEELKNAILVLRGYTENLMQKNTLIDEIKTELENIQLKYNDTGVAGNLDKMMQAHIMTDDNWGEFKKLFSRVHTTFFYNLRHSYTNLSDTDIRLLALIKLKLNNREISGMLGITVDGVKKAKQRLRKKMNLFEDDDIEDIVNSL</sequence>
<dbReference type="SUPFAM" id="SSF46894">
    <property type="entry name" value="C-terminal effector domain of the bipartite response regulators"/>
    <property type="match status" value="1"/>
</dbReference>
<dbReference type="InterPro" id="IPR019734">
    <property type="entry name" value="TPR_rpt"/>
</dbReference>
<dbReference type="PANTHER" id="PTHR10098">
    <property type="entry name" value="RAPSYN-RELATED"/>
    <property type="match status" value="1"/>
</dbReference>
<dbReference type="EMBL" id="JACWMW010000002">
    <property type="protein sequence ID" value="MBD1385518.1"/>
    <property type="molecule type" value="Genomic_DNA"/>
</dbReference>
<keyword evidence="1" id="KW-0802">TPR repeat</keyword>
<dbReference type="InterPro" id="IPR016032">
    <property type="entry name" value="Sig_transdc_resp-reg_C-effctor"/>
</dbReference>
<feature type="transmembrane region" description="Helical" evidence="2">
    <location>
        <begin position="12"/>
        <end position="32"/>
    </location>
</feature>
<keyword evidence="2" id="KW-0472">Membrane</keyword>
<evidence type="ECO:0000256" key="1">
    <source>
        <dbReference type="PROSITE-ProRule" id="PRU00339"/>
    </source>
</evidence>
<dbReference type="Proteomes" id="UP000618754">
    <property type="component" value="Unassembled WGS sequence"/>
</dbReference>
<protein>
    <submittedName>
        <fullName evidence="3">Tetratricopeptide repeat protein</fullName>
    </submittedName>
</protein>
<evidence type="ECO:0000313" key="4">
    <source>
        <dbReference type="Proteomes" id="UP000618754"/>
    </source>
</evidence>
<dbReference type="InterPro" id="IPR011990">
    <property type="entry name" value="TPR-like_helical_dom_sf"/>
</dbReference>
<reference evidence="3 4" key="1">
    <citation type="submission" date="2020-09" db="EMBL/GenBank/DDBJ databases">
        <title>Novel species of Mucilaginibacter isolated from a glacier on the Tibetan Plateau.</title>
        <authorList>
            <person name="Liu Q."/>
            <person name="Xin Y.-H."/>
        </authorList>
    </citation>
    <scope>NUCLEOTIDE SEQUENCE [LARGE SCALE GENOMIC DNA]</scope>
    <source>
        <strain evidence="3 4">CGMCC 1.13878</strain>
    </source>
</reference>
<feature type="repeat" description="TPR" evidence="1">
    <location>
        <begin position="218"/>
        <end position="251"/>
    </location>
</feature>